<accession>A0ABW5NXN3</accession>
<evidence type="ECO:0000313" key="2">
    <source>
        <dbReference type="Proteomes" id="UP001597480"/>
    </source>
</evidence>
<dbReference type="RefSeq" id="WP_114757163.1">
    <property type="nucleotide sequence ID" value="NZ_JBHUMD010000030.1"/>
</dbReference>
<proteinExistence type="predicted"/>
<name>A0ABW5NXN3_9FLAO</name>
<evidence type="ECO:0000313" key="1">
    <source>
        <dbReference type="EMBL" id="MFD2603685.1"/>
    </source>
</evidence>
<dbReference type="EMBL" id="JBHUMD010000030">
    <property type="protein sequence ID" value="MFD2603685.1"/>
    <property type="molecule type" value="Genomic_DNA"/>
</dbReference>
<dbReference type="Proteomes" id="UP001597480">
    <property type="component" value="Unassembled WGS sequence"/>
</dbReference>
<sequence>MKSIFITSAFIICSVAYGQSVQPLNYRAQFATPDSQLPLKVDFSYYAKNYDKVFGEFNFTNNANNVSPRNVYVGYGGNFYYQRNSTYIMEMPTNIHTYNFSGNQDVIGGLKNLMSLFTSEKDYSVKK</sequence>
<reference evidence="2" key="1">
    <citation type="journal article" date="2019" name="Int. J. Syst. Evol. Microbiol.">
        <title>The Global Catalogue of Microorganisms (GCM) 10K type strain sequencing project: providing services to taxonomists for standard genome sequencing and annotation.</title>
        <authorList>
            <consortium name="The Broad Institute Genomics Platform"/>
            <consortium name="The Broad Institute Genome Sequencing Center for Infectious Disease"/>
            <person name="Wu L."/>
            <person name="Ma J."/>
        </authorList>
    </citation>
    <scope>NUCLEOTIDE SEQUENCE [LARGE SCALE GENOMIC DNA]</scope>
    <source>
        <strain evidence="2">KCTC 42107</strain>
    </source>
</reference>
<gene>
    <name evidence="1" type="ORF">ACFSR3_16595</name>
</gene>
<organism evidence="1 2">
    <name type="scientific">Flavobacterium suzhouense</name>
    <dbReference type="NCBI Taxonomy" id="1529638"/>
    <lineage>
        <taxon>Bacteria</taxon>
        <taxon>Pseudomonadati</taxon>
        <taxon>Bacteroidota</taxon>
        <taxon>Flavobacteriia</taxon>
        <taxon>Flavobacteriales</taxon>
        <taxon>Flavobacteriaceae</taxon>
        <taxon>Flavobacterium</taxon>
    </lineage>
</organism>
<keyword evidence="2" id="KW-1185">Reference proteome</keyword>
<protein>
    <submittedName>
        <fullName evidence="1">Uncharacterized protein</fullName>
    </submittedName>
</protein>
<comment type="caution">
    <text evidence="1">The sequence shown here is derived from an EMBL/GenBank/DDBJ whole genome shotgun (WGS) entry which is preliminary data.</text>
</comment>